<evidence type="ECO:0000313" key="2">
    <source>
        <dbReference type="Proteomes" id="UP000005777"/>
    </source>
</evidence>
<protein>
    <recommendedName>
        <fullName evidence="3">DUF1902 domain-containing protein</fullName>
    </recommendedName>
</protein>
<dbReference type="EMBL" id="ADCX01000002">
    <property type="protein sequence ID" value="EFG26743.1"/>
    <property type="molecule type" value="Genomic_DNA"/>
</dbReference>
<dbReference type="Gene3D" id="3.30.160.250">
    <property type="match status" value="1"/>
</dbReference>
<proteinExistence type="predicted"/>
<organism evidence="1 2">
    <name type="scientific">Scardovia inopinata F0304</name>
    <dbReference type="NCBI Taxonomy" id="641146"/>
    <lineage>
        <taxon>Bacteria</taxon>
        <taxon>Bacillati</taxon>
        <taxon>Actinomycetota</taxon>
        <taxon>Actinomycetes</taxon>
        <taxon>Bifidobacteriales</taxon>
        <taxon>Bifidobacteriaceae</taxon>
        <taxon>Scardovia</taxon>
    </lineage>
</organism>
<dbReference type="InterPro" id="IPR035069">
    <property type="entry name" value="TTHA1013/TTHA0281-like"/>
</dbReference>
<evidence type="ECO:0000313" key="1">
    <source>
        <dbReference type="EMBL" id="EFG26743.1"/>
    </source>
</evidence>
<dbReference type="SUPFAM" id="SSF143100">
    <property type="entry name" value="TTHA1013/TTHA0281-like"/>
    <property type="match status" value="1"/>
</dbReference>
<name>W5IIR5_SCAIO</name>
<evidence type="ECO:0008006" key="3">
    <source>
        <dbReference type="Google" id="ProtNLM"/>
    </source>
</evidence>
<dbReference type="RefSeq" id="WP_006292726.1">
    <property type="nucleotide sequence ID" value="NZ_GG770225.1"/>
</dbReference>
<dbReference type="Proteomes" id="UP000005777">
    <property type="component" value="Unassembled WGS sequence"/>
</dbReference>
<reference evidence="1 2" key="1">
    <citation type="submission" date="2012-01" db="EMBL/GenBank/DDBJ databases">
        <title>The Genome Sequence of Scardovia inopinata F0304.</title>
        <authorList>
            <consortium name="The Broad Institute Genome Sequencing Platform"/>
            <person name="Earl A."/>
            <person name="Ward D."/>
            <person name="Feldgarden M."/>
            <person name="Gevers D."/>
            <person name="Izard J."/>
            <person name="Baranova O.V."/>
            <person name="Blanton J.M."/>
            <person name="Tanner A.C."/>
            <person name="Dewhirst F.E."/>
            <person name="Young S.K."/>
            <person name="Zeng Q."/>
            <person name="Gargeya S."/>
            <person name="Fitzgerald M."/>
            <person name="Haas B."/>
            <person name="Abouelleil A."/>
            <person name="Alvarado L."/>
            <person name="Arachchi H.M."/>
            <person name="Berlin A."/>
            <person name="Chapman S.B."/>
            <person name="Gearin G."/>
            <person name="Goldberg J."/>
            <person name="Griggs A."/>
            <person name="Gujja S."/>
            <person name="Hansen M."/>
            <person name="Heiman D."/>
            <person name="Howarth C."/>
            <person name="Larimer J."/>
            <person name="Lui A."/>
            <person name="MacDonald P.J."/>
            <person name="McCowen C."/>
            <person name="Montmayeur A."/>
            <person name="Murphy C."/>
            <person name="Neiman D."/>
            <person name="Pearson M."/>
            <person name="Priest M."/>
            <person name="Roberts A."/>
            <person name="Saif S."/>
            <person name="Shea T."/>
            <person name="Sisk P."/>
            <person name="Stolte C."/>
            <person name="Sykes S."/>
            <person name="Wortman J."/>
            <person name="Nusbaum C."/>
            <person name="Birren B."/>
        </authorList>
    </citation>
    <scope>NUCLEOTIDE SEQUENCE [LARGE SCALE GENOMIC DNA]</scope>
    <source>
        <strain evidence="1 2">F0304</strain>
    </source>
</reference>
<accession>W5IIR5</accession>
<dbReference type="eggNOG" id="COG1598">
    <property type="taxonomic scope" value="Bacteria"/>
</dbReference>
<gene>
    <name evidence="1" type="ORF">HMPREF9020_00370</name>
</gene>
<comment type="caution">
    <text evidence="1">The sequence shown here is derived from an EMBL/GenBank/DDBJ whole genome shotgun (WGS) entry which is preliminary data.</text>
</comment>
<keyword evidence="2" id="KW-1185">Reference proteome</keyword>
<dbReference type="AlphaFoldDB" id="W5IIR5"/>
<sequence length="112" mass="12710">MAVIKLIFHHEDGIWWVESPDMPGYTASSDTFNDVHKLAQEGISMFAKEQKMNEKYDVHESLDNGVPLLQSNTMSFVVPQQKEDRKQPFFVSTPQTGDTLNRVCHDSQLIGA</sequence>
<dbReference type="HOGENOM" id="CLU_2144083_0_0_11"/>